<comment type="subunit">
    <text evidence="2 7 9">Part of the 30S ribosomal subunit.</text>
</comment>
<evidence type="ECO:0000313" key="12">
    <source>
        <dbReference type="Proteomes" id="UP001143747"/>
    </source>
</evidence>
<dbReference type="EMBL" id="JAKELO010000002">
    <property type="protein sequence ID" value="MDE4908618.1"/>
    <property type="molecule type" value="Genomic_DNA"/>
</dbReference>
<dbReference type="PIRSF" id="PIRSF002122">
    <property type="entry name" value="RPS7p_RPS7a_RPS5e_RPS7o"/>
    <property type="match status" value="1"/>
</dbReference>
<keyword evidence="5 7" id="KW-0689">Ribosomal protein</keyword>
<sequence length="214" mass="23737">MTEEEIKADVAVEEPVLDTPVEEKPVIPGYLLFNKWDISEVEIKDPGMVRYVSTQSMIVPHSCGKLAGTQFAKSNMLIVERLINKLMQTEKNTGKKELTTRIVKDAFDIVFKKTKKNPVQILLDALANAGPREETVRLKYGGINVPKSVDTAPQRRVDTALMFIARGVSQSSHKKKKPAANVLADELIAAASGDVRCYSVGKKEERERVAKSAR</sequence>
<dbReference type="CDD" id="cd14867">
    <property type="entry name" value="uS7_Eukaryote"/>
    <property type="match status" value="1"/>
</dbReference>
<dbReference type="Proteomes" id="UP001143747">
    <property type="component" value="Unassembled WGS sequence"/>
</dbReference>
<dbReference type="GO" id="GO:0019843">
    <property type="term" value="F:rRNA binding"/>
    <property type="evidence" value="ECO:0007669"/>
    <property type="project" value="UniProtKB-UniRule"/>
</dbReference>
<evidence type="ECO:0000313" key="11">
    <source>
        <dbReference type="EMBL" id="MDE4908618.1"/>
    </source>
</evidence>
<dbReference type="InterPro" id="IPR005716">
    <property type="entry name" value="Ribosomal_uS7_euk/arc"/>
</dbReference>
<dbReference type="AlphaFoldDB" id="A0A9Q4KUL3"/>
<accession>A0A9Q4KUL3</accession>
<comment type="caution">
    <text evidence="11">The sequence shown here is derived from an EMBL/GenBank/DDBJ whole genome shotgun (WGS) entry which is preliminary data.</text>
</comment>
<dbReference type="SUPFAM" id="SSF47973">
    <property type="entry name" value="Ribosomal protein S7"/>
    <property type="match status" value="1"/>
</dbReference>
<dbReference type="GO" id="GO:0003735">
    <property type="term" value="F:structural constituent of ribosome"/>
    <property type="evidence" value="ECO:0007669"/>
    <property type="project" value="UniProtKB-UniRule"/>
</dbReference>
<dbReference type="InterPro" id="IPR000235">
    <property type="entry name" value="Ribosomal_uS7"/>
</dbReference>
<protein>
    <recommendedName>
        <fullName evidence="7">Small ribosomal subunit protein uS7</fullName>
    </recommendedName>
</protein>
<name>A0A9Q4KUL3_9EURY</name>
<evidence type="ECO:0000256" key="1">
    <source>
        <dbReference type="ARBA" id="ARBA00007151"/>
    </source>
</evidence>
<dbReference type="InterPro" id="IPR020606">
    <property type="entry name" value="Ribosomal_uS7_CS"/>
</dbReference>
<dbReference type="NCBIfam" id="TIGR01028">
    <property type="entry name" value="uS7_euk_arch"/>
    <property type="match status" value="1"/>
</dbReference>
<dbReference type="HAMAP" id="MF_00480_A">
    <property type="entry name" value="Ribosomal_uS7_A"/>
    <property type="match status" value="1"/>
</dbReference>
<dbReference type="InterPro" id="IPR026018">
    <property type="entry name" value="Ribosomal_uS7_arc"/>
</dbReference>
<dbReference type="GO" id="GO:0015935">
    <property type="term" value="C:small ribosomal subunit"/>
    <property type="evidence" value="ECO:0007669"/>
    <property type="project" value="UniProtKB-UniRule"/>
</dbReference>
<comment type="function">
    <text evidence="7 9">One of the primary rRNA binding proteins, it binds directly to 16S rRNA where it nucleates assembly of the head domain of the 30S subunit. Is located at the subunit interface close to the decoding center.</text>
</comment>
<dbReference type="InterPro" id="IPR036823">
    <property type="entry name" value="Ribosomal_uS7_dom_sf"/>
</dbReference>
<reference evidence="11" key="1">
    <citation type="submission" date="2022-01" db="EMBL/GenBank/DDBJ databases">
        <title>Draft genome of Methanogenium marinum DSM 15558.</title>
        <authorList>
            <person name="Chen S.-C."/>
            <person name="You Y.-T."/>
        </authorList>
    </citation>
    <scope>NUCLEOTIDE SEQUENCE</scope>
    <source>
        <strain evidence="11">DSM 15558</strain>
    </source>
</reference>
<dbReference type="InterPro" id="IPR023798">
    <property type="entry name" value="Ribosomal_uS7_dom"/>
</dbReference>
<evidence type="ECO:0000259" key="10">
    <source>
        <dbReference type="Pfam" id="PF00177"/>
    </source>
</evidence>
<evidence type="ECO:0000256" key="3">
    <source>
        <dbReference type="ARBA" id="ARBA00022730"/>
    </source>
</evidence>
<keyword evidence="12" id="KW-1185">Reference proteome</keyword>
<keyword evidence="3 7" id="KW-0699">rRNA-binding</keyword>
<evidence type="ECO:0000256" key="2">
    <source>
        <dbReference type="ARBA" id="ARBA00011458"/>
    </source>
</evidence>
<dbReference type="Pfam" id="PF00177">
    <property type="entry name" value="Ribosomal_S7"/>
    <property type="match status" value="1"/>
</dbReference>
<keyword evidence="6 7" id="KW-0687">Ribonucleoprotein</keyword>
<evidence type="ECO:0000256" key="7">
    <source>
        <dbReference type="HAMAP-Rule" id="MF_00480"/>
    </source>
</evidence>
<feature type="domain" description="Small ribosomal subunit protein uS7" evidence="10">
    <location>
        <begin position="55"/>
        <end position="214"/>
    </location>
</feature>
<dbReference type="GO" id="GO:0006412">
    <property type="term" value="P:translation"/>
    <property type="evidence" value="ECO:0007669"/>
    <property type="project" value="UniProtKB-UniRule"/>
</dbReference>
<evidence type="ECO:0000256" key="9">
    <source>
        <dbReference type="RuleBase" id="RU003621"/>
    </source>
</evidence>
<dbReference type="Gene3D" id="1.10.455.10">
    <property type="entry name" value="Ribosomal protein S7 domain"/>
    <property type="match status" value="1"/>
</dbReference>
<dbReference type="PROSITE" id="PS00052">
    <property type="entry name" value="RIBOSOMAL_S7"/>
    <property type="match status" value="1"/>
</dbReference>
<organism evidence="11 12">
    <name type="scientific">Methanogenium marinum</name>
    <dbReference type="NCBI Taxonomy" id="348610"/>
    <lineage>
        <taxon>Archaea</taxon>
        <taxon>Methanobacteriati</taxon>
        <taxon>Methanobacteriota</taxon>
        <taxon>Stenosarchaea group</taxon>
        <taxon>Methanomicrobia</taxon>
        <taxon>Methanomicrobiales</taxon>
        <taxon>Methanomicrobiaceae</taxon>
        <taxon>Methanogenium</taxon>
    </lineage>
</organism>
<keyword evidence="4 7" id="KW-0694">RNA-binding</keyword>
<dbReference type="NCBIfam" id="NF003106">
    <property type="entry name" value="PRK04027.1"/>
    <property type="match status" value="1"/>
</dbReference>
<proteinExistence type="inferred from homology"/>
<gene>
    <name evidence="7" type="primary">rps7</name>
    <name evidence="11" type="ORF">L0665_08370</name>
</gene>
<evidence type="ECO:0000256" key="6">
    <source>
        <dbReference type="ARBA" id="ARBA00023274"/>
    </source>
</evidence>
<evidence type="ECO:0000256" key="4">
    <source>
        <dbReference type="ARBA" id="ARBA00022884"/>
    </source>
</evidence>
<evidence type="ECO:0000256" key="5">
    <source>
        <dbReference type="ARBA" id="ARBA00022980"/>
    </source>
</evidence>
<comment type="similarity">
    <text evidence="1 7 8">Belongs to the universal ribosomal protein uS7 family.</text>
</comment>
<evidence type="ECO:0000256" key="8">
    <source>
        <dbReference type="RuleBase" id="RU003619"/>
    </source>
</evidence>
<dbReference type="PANTHER" id="PTHR11205">
    <property type="entry name" value="RIBOSOMAL PROTEIN S7"/>
    <property type="match status" value="1"/>
</dbReference>
<dbReference type="RefSeq" id="WP_274925239.1">
    <property type="nucleotide sequence ID" value="NZ_JAKELO010000002.1"/>
</dbReference>